<sequence length="749" mass="84882">MPKYLYRLLVFSLLLSTVSVASIGLISYYIASRDIGEKVNDGNAQILLQNQMRIEQVLKNAEMGAVQYSSSSLVSDYLYDNLENDDFQVINSLSKGLYNLHSLEGVAETRLINLEHNWMISSIGFSKGDEPVDPELLGEFANQPRHLFWTAGADRLSGQDTIQLVIKLPMIASGSRHKALLIIDLSKESLLTTLTQSEQLGRIYVLNRAGEPFLSGSGTERVQPAIVRRLQAAADGTGGFEAAGMAVNYRASAYNGWTYASTVSLKAITSEMKKIAFITLNTCIVILLLLACAAFYGTRRMYRPIRKLFNMTKPLGGESAGTTKRDEFALIEERFSSLFSASNELQRQLKAQRGQVKDFFLMKLLMGQVSESEFAYKYETYGFGERGKALGVLALQIDSLEDTRYNDSEKELLLFAINNVVGELIPRESMLGHLLLDQSQVTLLLGQSEDPDELKNYFYRMAELIESKVKELLQLKISIGISRPFHKYTDAMDAYSEALEALKRRISLGFQLILHYEDIGTAGRSSVQPAASWQHFEDCMLEGLKTGESASTYDYFNQYTTAILQKNVSFNDFQMLMLQLVSKIYQLVQQQGGTLDGLVGSKSVTMRFMKLHTAEEIKAWFKTQLLPPALAFLQSRIDSQYMNIAQSMVELIREQYDQDISLERCAEQFRFHPVYLSRVFKKETGMTFIDYLTNYRMNMAKLWLRDSNLKITEIAERLNYTHSTGFIRTFRKTEGMTPGQYREEHARAQ</sequence>
<dbReference type="RefSeq" id="WP_190857717.1">
    <property type="nucleotide sequence ID" value="NZ_JACXIY010000002.1"/>
</dbReference>
<dbReference type="AlphaFoldDB" id="A0A927H3F3"/>
<keyword evidence="3" id="KW-0804">Transcription</keyword>
<dbReference type="Pfam" id="PF12833">
    <property type="entry name" value="HTH_18"/>
    <property type="match status" value="1"/>
</dbReference>
<keyword evidence="4" id="KW-1133">Transmembrane helix</keyword>
<dbReference type="PROSITE" id="PS00041">
    <property type="entry name" value="HTH_ARAC_FAMILY_1"/>
    <property type="match status" value="1"/>
</dbReference>
<dbReference type="InterPro" id="IPR018060">
    <property type="entry name" value="HTH_AraC"/>
</dbReference>
<comment type="caution">
    <text evidence="6">The sequence shown here is derived from an EMBL/GenBank/DDBJ whole genome shotgun (WGS) entry which is preliminary data.</text>
</comment>
<feature type="transmembrane region" description="Helical" evidence="4">
    <location>
        <begin position="275"/>
        <end position="297"/>
    </location>
</feature>
<dbReference type="SMART" id="SM00342">
    <property type="entry name" value="HTH_ARAC"/>
    <property type="match status" value="1"/>
</dbReference>
<keyword evidence="1" id="KW-0805">Transcription regulation</keyword>
<evidence type="ECO:0000313" key="7">
    <source>
        <dbReference type="Proteomes" id="UP000632125"/>
    </source>
</evidence>
<evidence type="ECO:0000256" key="1">
    <source>
        <dbReference type="ARBA" id="ARBA00023015"/>
    </source>
</evidence>
<organism evidence="6 7">
    <name type="scientific">Paenibacillus arenilitoris</name>
    <dbReference type="NCBI Taxonomy" id="2772299"/>
    <lineage>
        <taxon>Bacteria</taxon>
        <taxon>Bacillati</taxon>
        <taxon>Bacillota</taxon>
        <taxon>Bacilli</taxon>
        <taxon>Bacillales</taxon>
        <taxon>Paenibacillaceae</taxon>
        <taxon>Paenibacillus</taxon>
    </lineage>
</organism>
<dbReference type="PANTHER" id="PTHR43280">
    <property type="entry name" value="ARAC-FAMILY TRANSCRIPTIONAL REGULATOR"/>
    <property type="match status" value="1"/>
</dbReference>
<name>A0A927H3F3_9BACL</name>
<keyword evidence="7" id="KW-1185">Reference proteome</keyword>
<dbReference type="Pfam" id="PF17853">
    <property type="entry name" value="GGDEF_2"/>
    <property type="match status" value="1"/>
</dbReference>
<keyword evidence="2" id="KW-0238">DNA-binding</keyword>
<dbReference type="GO" id="GO:0003700">
    <property type="term" value="F:DNA-binding transcription factor activity"/>
    <property type="evidence" value="ECO:0007669"/>
    <property type="project" value="InterPro"/>
</dbReference>
<evidence type="ECO:0000256" key="3">
    <source>
        <dbReference type="ARBA" id="ARBA00023163"/>
    </source>
</evidence>
<dbReference type="SUPFAM" id="SSF46689">
    <property type="entry name" value="Homeodomain-like"/>
    <property type="match status" value="2"/>
</dbReference>
<protein>
    <submittedName>
        <fullName evidence="6">Helix-turn-helix domain-containing protein</fullName>
    </submittedName>
</protein>
<dbReference type="GO" id="GO:0043565">
    <property type="term" value="F:sequence-specific DNA binding"/>
    <property type="evidence" value="ECO:0007669"/>
    <property type="project" value="InterPro"/>
</dbReference>
<dbReference type="EMBL" id="JACXIY010000002">
    <property type="protein sequence ID" value="MBD2867271.1"/>
    <property type="molecule type" value="Genomic_DNA"/>
</dbReference>
<dbReference type="Gene3D" id="1.10.10.60">
    <property type="entry name" value="Homeodomain-like"/>
    <property type="match status" value="2"/>
</dbReference>
<dbReference type="PROSITE" id="PS01124">
    <property type="entry name" value="HTH_ARAC_FAMILY_2"/>
    <property type="match status" value="1"/>
</dbReference>
<feature type="domain" description="HTH araC/xylS-type" evidence="5">
    <location>
        <begin position="646"/>
        <end position="744"/>
    </location>
</feature>
<dbReference type="Proteomes" id="UP000632125">
    <property type="component" value="Unassembled WGS sequence"/>
</dbReference>
<dbReference type="InterPro" id="IPR041522">
    <property type="entry name" value="CdaR_GGDEF"/>
</dbReference>
<reference evidence="6" key="1">
    <citation type="submission" date="2020-09" db="EMBL/GenBank/DDBJ databases">
        <title>A novel bacterium of genus Paenibacillus, isolated from South China Sea.</title>
        <authorList>
            <person name="Huang H."/>
            <person name="Mo K."/>
            <person name="Hu Y."/>
        </authorList>
    </citation>
    <scope>NUCLEOTIDE SEQUENCE</scope>
    <source>
        <strain evidence="6">IB182493</strain>
    </source>
</reference>
<dbReference type="PRINTS" id="PR00032">
    <property type="entry name" value="HTHARAC"/>
</dbReference>
<accession>A0A927H3F3</accession>
<dbReference type="InterPro" id="IPR020449">
    <property type="entry name" value="Tscrpt_reg_AraC-type_HTH"/>
</dbReference>
<evidence type="ECO:0000256" key="2">
    <source>
        <dbReference type="ARBA" id="ARBA00023125"/>
    </source>
</evidence>
<dbReference type="PANTHER" id="PTHR43280:SF2">
    <property type="entry name" value="HTH-TYPE TRANSCRIPTIONAL REGULATOR EXSA"/>
    <property type="match status" value="1"/>
</dbReference>
<keyword evidence="4" id="KW-0472">Membrane</keyword>
<dbReference type="InterPro" id="IPR009057">
    <property type="entry name" value="Homeodomain-like_sf"/>
</dbReference>
<evidence type="ECO:0000256" key="4">
    <source>
        <dbReference type="SAM" id="Phobius"/>
    </source>
</evidence>
<proteinExistence type="predicted"/>
<evidence type="ECO:0000259" key="5">
    <source>
        <dbReference type="PROSITE" id="PS01124"/>
    </source>
</evidence>
<gene>
    <name evidence="6" type="ORF">IDH41_01680</name>
</gene>
<dbReference type="InterPro" id="IPR018062">
    <property type="entry name" value="HTH_AraC-typ_CS"/>
</dbReference>
<evidence type="ECO:0000313" key="6">
    <source>
        <dbReference type="EMBL" id="MBD2867271.1"/>
    </source>
</evidence>
<keyword evidence="4" id="KW-0812">Transmembrane</keyword>